<dbReference type="FunFam" id="1.25.40.10:FF:000348">
    <property type="entry name" value="Pentatricopeptide repeat-containing protein chloroplastic"/>
    <property type="match status" value="1"/>
</dbReference>
<dbReference type="InterPro" id="IPR011990">
    <property type="entry name" value="TPR-like_helical_dom_sf"/>
</dbReference>
<gene>
    <name evidence="3" type="ORF">CMV_022755</name>
</gene>
<dbReference type="InterPro" id="IPR002885">
    <property type="entry name" value="PPR_rpt"/>
</dbReference>
<accession>A0A8J4QIY9</accession>
<dbReference type="Gene3D" id="1.25.40.10">
    <property type="entry name" value="Tetratricopeptide repeat domain"/>
    <property type="match status" value="5"/>
</dbReference>
<dbReference type="Proteomes" id="UP000737018">
    <property type="component" value="Unassembled WGS sequence"/>
</dbReference>
<dbReference type="FunFam" id="1.25.40.10:FF:000345">
    <property type="entry name" value="Pentatricopeptide repeat-containing protein"/>
    <property type="match status" value="1"/>
</dbReference>
<dbReference type="Pfam" id="PF20431">
    <property type="entry name" value="E_motif"/>
    <property type="match status" value="1"/>
</dbReference>
<dbReference type="PANTHER" id="PTHR47926:SF484">
    <property type="entry name" value="PENTATRICOPEPTIDE REPEAT-CONTAINING PROTEIN"/>
    <property type="match status" value="1"/>
</dbReference>
<dbReference type="NCBIfam" id="TIGR00756">
    <property type="entry name" value="PPR"/>
    <property type="match status" value="5"/>
</dbReference>
<keyword evidence="4" id="KW-1185">Reference proteome</keyword>
<dbReference type="Pfam" id="PF13041">
    <property type="entry name" value="PPR_2"/>
    <property type="match status" value="3"/>
</dbReference>
<feature type="repeat" description="PPR" evidence="2">
    <location>
        <begin position="179"/>
        <end position="209"/>
    </location>
</feature>
<comment type="caution">
    <text evidence="3">The sequence shown here is derived from an EMBL/GenBank/DDBJ whole genome shotgun (WGS) entry which is preliminary data.</text>
</comment>
<reference evidence="3" key="1">
    <citation type="submission" date="2020-03" db="EMBL/GenBank/DDBJ databases">
        <title>Castanea mollissima Vanexum genome sequencing.</title>
        <authorList>
            <person name="Staton M."/>
        </authorList>
    </citation>
    <scope>NUCLEOTIDE SEQUENCE</scope>
    <source>
        <tissue evidence="3">Leaf</tissue>
    </source>
</reference>
<name>A0A8J4QIY9_9ROSI</name>
<evidence type="ECO:0000313" key="4">
    <source>
        <dbReference type="Proteomes" id="UP000737018"/>
    </source>
</evidence>
<dbReference type="PROSITE" id="PS51375">
    <property type="entry name" value="PPR"/>
    <property type="match status" value="5"/>
</dbReference>
<dbReference type="PANTHER" id="PTHR47926">
    <property type="entry name" value="PENTATRICOPEPTIDE REPEAT-CONTAINING PROTEIN"/>
    <property type="match status" value="1"/>
</dbReference>
<dbReference type="InterPro" id="IPR046848">
    <property type="entry name" value="E_motif"/>
</dbReference>
<dbReference type="AlphaFoldDB" id="A0A8J4QIY9"/>
<dbReference type="GO" id="GO:0003723">
    <property type="term" value="F:RNA binding"/>
    <property type="evidence" value="ECO:0007669"/>
    <property type="project" value="InterPro"/>
</dbReference>
<keyword evidence="1" id="KW-0677">Repeat</keyword>
<dbReference type="EMBL" id="JRKL02004863">
    <property type="protein sequence ID" value="KAF3951618.1"/>
    <property type="molecule type" value="Genomic_DNA"/>
</dbReference>
<evidence type="ECO:0000256" key="1">
    <source>
        <dbReference type="ARBA" id="ARBA00022737"/>
    </source>
</evidence>
<dbReference type="InterPro" id="IPR046960">
    <property type="entry name" value="PPR_At4g14850-like_plant"/>
</dbReference>
<evidence type="ECO:0008006" key="5">
    <source>
        <dbReference type="Google" id="ProtNLM"/>
    </source>
</evidence>
<sequence>MRVTLSQNPKETTNCPVYYHQTQTQYINQNPKTINQSSDYCTPETLPILTNWCYLIRNHISQGSLREALVVYNNIRRKGLDYVGVVPLILKACASLSFLGFGKALHAETIKTRVDCNVIVGTSLLGMYAKCGDIIDSRKVFDYLPERNVVTWNAMIGEYLRNKDTNSASILFEKMSIRNAVTWNEMIDGFAKGGDIGIARQLFNRVPHELRNVVTWTVMVDGYTSNGKMEAAREVFEEMSHRNFYAWSSMISGYCKKGDVNEAKAIFDRIPVRNLVNWNSLISGYAQNGFCIEAMEMFGQMQAEGFTPDEVTIVSVLSACSQLGLLDAGKEIHCMIHRKKIWVNVFVLSGLVDMYAKCGDLINARLVFERMTERNTTCWNAIISGLATHGQCKEALEFFDRMESSNKRPDDITFLSVLSACAHGGLVNEGIEIFSKMEKYGLEASVRQYGCLVDLLGRAGRLREAYDLVKRMPMIPNDTVWTAMLGACWIHQDKDMTEKIVKESAQNVNMVTATDSHYVLLSHIYAASDSWEKAERMRTVMDNKGIQKTPGSSLIMPGSTKNTFCVDAR</sequence>
<dbReference type="Pfam" id="PF01535">
    <property type="entry name" value="PPR"/>
    <property type="match status" value="5"/>
</dbReference>
<feature type="repeat" description="PPR" evidence="2">
    <location>
        <begin position="212"/>
        <end position="246"/>
    </location>
</feature>
<feature type="repeat" description="PPR" evidence="2">
    <location>
        <begin position="274"/>
        <end position="308"/>
    </location>
</feature>
<feature type="repeat" description="PPR" evidence="2">
    <location>
        <begin position="375"/>
        <end position="409"/>
    </location>
</feature>
<dbReference type="OrthoDB" id="185373at2759"/>
<evidence type="ECO:0000313" key="3">
    <source>
        <dbReference type="EMBL" id="KAF3951618.1"/>
    </source>
</evidence>
<proteinExistence type="predicted"/>
<dbReference type="GO" id="GO:0009451">
    <property type="term" value="P:RNA modification"/>
    <property type="evidence" value="ECO:0007669"/>
    <property type="project" value="InterPro"/>
</dbReference>
<feature type="repeat" description="PPR" evidence="2">
    <location>
        <begin position="410"/>
        <end position="444"/>
    </location>
</feature>
<protein>
    <recommendedName>
        <fullName evidence="5">Pentatricopeptide repeat-containing protein</fullName>
    </recommendedName>
</protein>
<evidence type="ECO:0000256" key="2">
    <source>
        <dbReference type="PROSITE-ProRule" id="PRU00708"/>
    </source>
</evidence>
<organism evidence="3 4">
    <name type="scientific">Castanea mollissima</name>
    <name type="common">Chinese chestnut</name>
    <dbReference type="NCBI Taxonomy" id="60419"/>
    <lineage>
        <taxon>Eukaryota</taxon>
        <taxon>Viridiplantae</taxon>
        <taxon>Streptophyta</taxon>
        <taxon>Embryophyta</taxon>
        <taxon>Tracheophyta</taxon>
        <taxon>Spermatophyta</taxon>
        <taxon>Magnoliopsida</taxon>
        <taxon>eudicotyledons</taxon>
        <taxon>Gunneridae</taxon>
        <taxon>Pentapetalae</taxon>
        <taxon>rosids</taxon>
        <taxon>fabids</taxon>
        <taxon>Fagales</taxon>
        <taxon>Fagaceae</taxon>
        <taxon>Castanea</taxon>
    </lineage>
</organism>